<dbReference type="EMBL" id="MN739999">
    <property type="protein sequence ID" value="QHT82408.1"/>
    <property type="molecule type" value="Genomic_DNA"/>
</dbReference>
<evidence type="ECO:0000313" key="1">
    <source>
        <dbReference type="EMBL" id="QHT82408.1"/>
    </source>
</evidence>
<dbReference type="AlphaFoldDB" id="A0A6C0HNY4"/>
<proteinExistence type="predicted"/>
<protein>
    <submittedName>
        <fullName evidence="1">Uncharacterized protein</fullName>
    </submittedName>
</protein>
<name>A0A6C0HNY4_9ZZZZ</name>
<reference evidence="1" key="1">
    <citation type="journal article" date="2020" name="Nature">
        <title>Giant virus diversity and host interactions through global metagenomics.</title>
        <authorList>
            <person name="Schulz F."/>
            <person name="Roux S."/>
            <person name="Paez-Espino D."/>
            <person name="Jungbluth S."/>
            <person name="Walsh D.A."/>
            <person name="Denef V.J."/>
            <person name="McMahon K.D."/>
            <person name="Konstantinidis K.T."/>
            <person name="Eloe-Fadrosh E.A."/>
            <person name="Kyrpides N.C."/>
            <person name="Woyke T."/>
        </authorList>
    </citation>
    <scope>NUCLEOTIDE SEQUENCE</scope>
    <source>
        <strain evidence="1">GVMAG-M-3300023184-161</strain>
    </source>
</reference>
<organism evidence="1">
    <name type="scientific">viral metagenome</name>
    <dbReference type="NCBI Taxonomy" id="1070528"/>
    <lineage>
        <taxon>unclassified sequences</taxon>
        <taxon>metagenomes</taxon>
        <taxon>organismal metagenomes</taxon>
    </lineage>
</organism>
<accession>A0A6C0HNY4</accession>
<sequence length="216" mass="23415">MSIVALKRNSRRFQYPISGGKAGFALNGCLRNIGRVGPTNLAVSVTHTPFRGTKPVGHGGLSGTYPIVITNSGQYKDYNNPNIIKKSVKNTMGYIDDVLEIPGNRYMNLVQKANENIPGEGTSTDSVSYLPVQCDQSTYIRNVIIYNGSCVVNKSDDLLLAHKSPCSKTYYIGGIPECSTTYAKTNGSGAMPSGQYIQSLLMSCPPFKTPNKTIFN</sequence>